<dbReference type="InterPro" id="IPR036388">
    <property type="entry name" value="WH-like_DNA-bd_sf"/>
</dbReference>
<dbReference type="PROSITE" id="PS50110">
    <property type="entry name" value="RESPONSE_REGULATORY"/>
    <property type="match status" value="1"/>
</dbReference>
<dbReference type="InterPro" id="IPR001789">
    <property type="entry name" value="Sig_transdc_resp-reg_receiver"/>
</dbReference>
<evidence type="ECO:0000256" key="7">
    <source>
        <dbReference type="PROSITE-ProRule" id="PRU01091"/>
    </source>
</evidence>
<dbReference type="Pfam" id="PF00486">
    <property type="entry name" value="Trans_reg_C"/>
    <property type="match status" value="1"/>
</dbReference>
<name>A0ABP9ZY14_9GAMM</name>
<dbReference type="InterPro" id="IPR016032">
    <property type="entry name" value="Sig_transdc_resp-reg_C-effctor"/>
</dbReference>
<evidence type="ECO:0000256" key="6">
    <source>
        <dbReference type="PROSITE-ProRule" id="PRU00169"/>
    </source>
</evidence>
<dbReference type="Gene3D" id="6.10.250.690">
    <property type="match status" value="1"/>
</dbReference>
<evidence type="ECO:0000256" key="5">
    <source>
        <dbReference type="ARBA" id="ARBA00023163"/>
    </source>
</evidence>
<feature type="domain" description="Response regulatory" evidence="8">
    <location>
        <begin position="2"/>
        <end position="116"/>
    </location>
</feature>
<evidence type="ECO:0000256" key="1">
    <source>
        <dbReference type="ARBA" id="ARBA00022553"/>
    </source>
</evidence>
<keyword evidence="5" id="KW-0804">Transcription</keyword>
<gene>
    <name evidence="10" type="ORF">NBRC116585_11600</name>
</gene>
<proteinExistence type="predicted"/>
<evidence type="ECO:0000313" key="10">
    <source>
        <dbReference type="EMBL" id="GAA6145043.1"/>
    </source>
</evidence>
<dbReference type="Gene3D" id="1.10.10.10">
    <property type="entry name" value="Winged helix-like DNA-binding domain superfamily/Winged helix DNA-binding domain"/>
    <property type="match status" value="1"/>
</dbReference>
<evidence type="ECO:0000256" key="4">
    <source>
        <dbReference type="ARBA" id="ARBA00023125"/>
    </source>
</evidence>
<dbReference type="EMBL" id="BAABWH010000002">
    <property type="protein sequence ID" value="GAA6145043.1"/>
    <property type="molecule type" value="Genomic_DNA"/>
</dbReference>
<dbReference type="InterPro" id="IPR039420">
    <property type="entry name" value="WalR-like"/>
</dbReference>
<feature type="DNA-binding region" description="OmpR/PhoB-type" evidence="7">
    <location>
        <begin position="127"/>
        <end position="224"/>
    </location>
</feature>
<keyword evidence="4 7" id="KW-0238">DNA-binding</keyword>
<dbReference type="PROSITE" id="PS51755">
    <property type="entry name" value="OMPR_PHOB"/>
    <property type="match status" value="1"/>
</dbReference>
<feature type="modified residue" description="4-aspartylphosphate" evidence="6">
    <location>
        <position position="51"/>
    </location>
</feature>
<comment type="caution">
    <text evidence="10">The sequence shown here is derived from an EMBL/GenBank/DDBJ whole genome shotgun (WGS) entry which is preliminary data.</text>
</comment>
<dbReference type="InterPro" id="IPR001867">
    <property type="entry name" value="OmpR/PhoB-type_DNA-bd"/>
</dbReference>
<evidence type="ECO:0000313" key="11">
    <source>
        <dbReference type="Proteomes" id="UP001481413"/>
    </source>
</evidence>
<organism evidence="10 11">
    <name type="scientific">Thalassolituus maritimus</name>
    <dbReference type="NCBI Taxonomy" id="484498"/>
    <lineage>
        <taxon>Bacteria</taxon>
        <taxon>Pseudomonadati</taxon>
        <taxon>Pseudomonadota</taxon>
        <taxon>Gammaproteobacteria</taxon>
        <taxon>Oceanospirillales</taxon>
        <taxon>Oceanospirillaceae</taxon>
        <taxon>Thalassolituus</taxon>
    </lineage>
</organism>
<feature type="domain" description="OmpR/PhoB-type" evidence="9">
    <location>
        <begin position="127"/>
        <end position="224"/>
    </location>
</feature>
<dbReference type="SMART" id="SM00862">
    <property type="entry name" value="Trans_reg_C"/>
    <property type="match status" value="1"/>
</dbReference>
<keyword evidence="11" id="KW-1185">Reference proteome</keyword>
<sequence>MKILIADDELPLLSFLKRGLEAEGYEVIAESDVHNLIVTISQYQPQVAVLDRMFGDTDSLVLLQSIKRLPSPPMVLLLTAMDDVSDRVDGLRQGADDYLCKPFDFEELLARVQVLSRRLAVAEPVTSDQLQCGPLTLYRDERIARYQTEELSLTRLEYDLLEYFVQHVGKVLSRERILNQVWQSEKDPMTNIVDVYVSRVRQKLSEFDELAIETLRGNGYRLTVVSR</sequence>
<evidence type="ECO:0000256" key="3">
    <source>
        <dbReference type="ARBA" id="ARBA00023015"/>
    </source>
</evidence>
<dbReference type="RefSeq" id="WP_353293977.1">
    <property type="nucleotide sequence ID" value="NZ_BAABWH010000002.1"/>
</dbReference>
<keyword evidence="3" id="KW-0805">Transcription regulation</keyword>
<dbReference type="InterPro" id="IPR011006">
    <property type="entry name" value="CheY-like_superfamily"/>
</dbReference>
<reference evidence="10 11" key="1">
    <citation type="submission" date="2024-04" db="EMBL/GenBank/DDBJ databases">
        <title>Draft genome sequence of Thalassolituus maritimus NBRC 116585.</title>
        <authorList>
            <person name="Miyakawa T."/>
            <person name="Kusuya Y."/>
            <person name="Miura T."/>
        </authorList>
    </citation>
    <scope>NUCLEOTIDE SEQUENCE [LARGE SCALE GENOMIC DNA]</scope>
    <source>
        <strain evidence="10 11">5NW40-0001</strain>
    </source>
</reference>
<dbReference type="Proteomes" id="UP001481413">
    <property type="component" value="Unassembled WGS sequence"/>
</dbReference>
<dbReference type="SMART" id="SM00448">
    <property type="entry name" value="REC"/>
    <property type="match status" value="1"/>
</dbReference>
<dbReference type="Pfam" id="PF00072">
    <property type="entry name" value="Response_reg"/>
    <property type="match status" value="1"/>
</dbReference>
<evidence type="ECO:0000259" key="8">
    <source>
        <dbReference type="PROSITE" id="PS50110"/>
    </source>
</evidence>
<keyword evidence="1 6" id="KW-0597">Phosphoprotein</keyword>
<keyword evidence="2" id="KW-0902">Two-component regulatory system</keyword>
<accession>A0ABP9ZY14</accession>
<evidence type="ECO:0000259" key="9">
    <source>
        <dbReference type="PROSITE" id="PS51755"/>
    </source>
</evidence>
<dbReference type="PANTHER" id="PTHR48111:SF1">
    <property type="entry name" value="TWO-COMPONENT RESPONSE REGULATOR ORR33"/>
    <property type="match status" value="1"/>
</dbReference>
<dbReference type="Gene3D" id="3.40.50.2300">
    <property type="match status" value="1"/>
</dbReference>
<dbReference type="PANTHER" id="PTHR48111">
    <property type="entry name" value="REGULATOR OF RPOS"/>
    <property type="match status" value="1"/>
</dbReference>
<evidence type="ECO:0000256" key="2">
    <source>
        <dbReference type="ARBA" id="ARBA00023012"/>
    </source>
</evidence>
<dbReference type="SUPFAM" id="SSF52172">
    <property type="entry name" value="CheY-like"/>
    <property type="match status" value="1"/>
</dbReference>
<dbReference type="SUPFAM" id="SSF46894">
    <property type="entry name" value="C-terminal effector domain of the bipartite response regulators"/>
    <property type="match status" value="1"/>
</dbReference>
<dbReference type="CDD" id="cd00383">
    <property type="entry name" value="trans_reg_C"/>
    <property type="match status" value="1"/>
</dbReference>
<protein>
    <submittedName>
        <fullName evidence="10">Response regulator transcription factor</fullName>
    </submittedName>
</protein>